<evidence type="ECO:0000313" key="9">
    <source>
        <dbReference type="EMBL" id="OWF55488.1"/>
    </source>
</evidence>
<evidence type="ECO:0000256" key="4">
    <source>
        <dbReference type="ARBA" id="ARBA00022729"/>
    </source>
</evidence>
<organism evidence="9 10">
    <name type="scientific">Mizuhopecten yessoensis</name>
    <name type="common">Japanese scallop</name>
    <name type="synonym">Patinopecten yessoensis</name>
    <dbReference type="NCBI Taxonomy" id="6573"/>
    <lineage>
        <taxon>Eukaryota</taxon>
        <taxon>Metazoa</taxon>
        <taxon>Spiralia</taxon>
        <taxon>Lophotrochozoa</taxon>
        <taxon>Mollusca</taxon>
        <taxon>Bivalvia</taxon>
        <taxon>Autobranchia</taxon>
        <taxon>Pteriomorphia</taxon>
        <taxon>Pectinida</taxon>
        <taxon>Pectinoidea</taxon>
        <taxon>Pectinidae</taxon>
        <taxon>Mizuhopecten</taxon>
    </lineage>
</organism>
<dbReference type="InterPro" id="IPR029033">
    <property type="entry name" value="His_PPase_superfam"/>
</dbReference>
<name>A0A210R3A2_MIZYE</name>
<keyword evidence="10" id="KW-1185">Reference proteome</keyword>
<dbReference type="PANTHER" id="PTHR11567:SF211">
    <property type="entry name" value="PROSTATIC ACID PHOSPHATASE"/>
    <property type="match status" value="1"/>
</dbReference>
<dbReference type="Gene3D" id="3.40.50.1240">
    <property type="entry name" value="Phosphoglycerate mutase-like"/>
    <property type="match status" value="1"/>
</dbReference>
<evidence type="ECO:0000256" key="5">
    <source>
        <dbReference type="ARBA" id="ARBA00022801"/>
    </source>
</evidence>
<accession>A0A210R3A2</accession>
<comment type="similarity">
    <text evidence="2">Belongs to the histidine acid phosphatase family.</text>
</comment>
<evidence type="ECO:0000256" key="6">
    <source>
        <dbReference type="ARBA" id="ARBA00023157"/>
    </source>
</evidence>
<feature type="transmembrane region" description="Helical" evidence="8">
    <location>
        <begin position="396"/>
        <end position="422"/>
    </location>
</feature>
<evidence type="ECO:0000313" key="10">
    <source>
        <dbReference type="Proteomes" id="UP000242188"/>
    </source>
</evidence>
<dbReference type="GO" id="GO:0003993">
    <property type="term" value="F:acid phosphatase activity"/>
    <property type="evidence" value="ECO:0007669"/>
    <property type="project" value="UniProtKB-EC"/>
</dbReference>
<keyword evidence="7" id="KW-0325">Glycoprotein</keyword>
<dbReference type="EC" id="3.1.3.2" evidence="3"/>
<keyword evidence="4" id="KW-0732">Signal</keyword>
<reference evidence="9 10" key="1">
    <citation type="journal article" date="2017" name="Nat. Ecol. Evol.">
        <title>Scallop genome provides insights into evolution of bilaterian karyotype and development.</title>
        <authorList>
            <person name="Wang S."/>
            <person name="Zhang J."/>
            <person name="Jiao W."/>
            <person name="Li J."/>
            <person name="Xun X."/>
            <person name="Sun Y."/>
            <person name="Guo X."/>
            <person name="Huan P."/>
            <person name="Dong B."/>
            <person name="Zhang L."/>
            <person name="Hu X."/>
            <person name="Sun X."/>
            <person name="Wang J."/>
            <person name="Zhao C."/>
            <person name="Wang Y."/>
            <person name="Wang D."/>
            <person name="Huang X."/>
            <person name="Wang R."/>
            <person name="Lv J."/>
            <person name="Li Y."/>
            <person name="Zhang Z."/>
            <person name="Liu B."/>
            <person name="Lu W."/>
            <person name="Hui Y."/>
            <person name="Liang J."/>
            <person name="Zhou Z."/>
            <person name="Hou R."/>
            <person name="Li X."/>
            <person name="Liu Y."/>
            <person name="Li H."/>
            <person name="Ning X."/>
            <person name="Lin Y."/>
            <person name="Zhao L."/>
            <person name="Xing Q."/>
            <person name="Dou J."/>
            <person name="Li Y."/>
            <person name="Mao J."/>
            <person name="Guo H."/>
            <person name="Dou H."/>
            <person name="Li T."/>
            <person name="Mu C."/>
            <person name="Jiang W."/>
            <person name="Fu Q."/>
            <person name="Fu X."/>
            <person name="Miao Y."/>
            <person name="Liu J."/>
            <person name="Yu Q."/>
            <person name="Li R."/>
            <person name="Liao H."/>
            <person name="Li X."/>
            <person name="Kong Y."/>
            <person name="Jiang Z."/>
            <person name="Chourrout D."/>
            <person name="Li R."/>
            <person name="Bao Z."/>
        </authorList>
    </citation>
    <scope>NUCLEOTIDE SEQUENCE [LARGE SCALE GENOMIC DNA]</scope>
    <source>
        <strain evidence="9 10">PY_sf001</strain>
    </source>
</reference>
<evidence type="ECO:0000256" key="3">
    <source>
        <dbReference type="ARBA" id="ARBA00012646"/>
    </source>
</evidence>
<evidence type="ECO:0000256" key="7">
    <source>
        <dbReference type="ARBA" id="ARBA00023180"/>
    </source>
</evidence>
<dbReference type="SUPFAM" id="SSF53254">
    <property type="entry name" value="Phosphoglycerate mutase-like"/>
    <property type="match status" value="1"/>
</dbReference>
<dbReference type="EMBL" id="NEDP02000657">
    <property type="protein sequence ID" value="OWF55488.1"/>
    <property type="molecule type" value="Genomic_DNA"/>
</dbReference>
<evidence type="ECO:0000256" key="2">
    <source>
        <dbReference type="ARBA" id="ARBA00005375"/>
    </source>
</evidence>
<keyword evidence="5" id="KW-0378">Hydrolase</keyword>
<sequence>MEIISTKESTVLSIYKPTSVLTLLTLVVLQIKHVGGDHLVLAQAVFRHGDRSPTHSFPKDRYQDHWPQGLGQLTKIGMNQEYGLGKFLRKQYILEGTYDAFLSSNYSHSEIYVRSTDKDRTLMSAYCVLSGLYPPNGTDQQWNPDLNWQPIPVHTKPLDEDFLLNMRAPCPRFTELLAKFLASEFIANFTAQHQDLINKAAELSGLPATLVGLITIVDPLFCEYTNNLNMSEWEQVIPLHPLLTQLLDFQNSYMFYTDEMAKLRGGSLLGKIIGNMESALNPPSPTQPSPKIYLYSAHDTTIVALLRVMNVFNSRTPGYSSCLMVELWTPEGQGKPYVKVLYKNVTDSDNLVVLHIPGCGKNCTLEDFTKLLKNNVPKDIQAECNPSLQQNSKSDIHVGIVVLGCLVALLALVVTALITFICKRRQTLQSYRPLSTDDDDYA</sequence>
<keyword evidence="6" id="KW-1015">Disulfide bond</keyword>
<keyword evidence="8" id="KW-0472">Membrane</keyword>
<dbReference type="AlphaFoldDB" id="A0A210R3A2"/>
<dbReference type="PANTHER" id="PTHR11567">
    <property type="entry name" value="ACID PHOSPHATASE-RELATED"/>
    <property type="match status" value="1"/>
</dbReference>
<dbReference type="InterPro" id="IPR033379">
    <property type="entry name" value="Acid_Pase_AS"/>
</dbReference>
<dbReference type="Proteomes" id="UP000242188">
    <property type="component" value="Unassembled WGS sequence"/>
</dbReference>
<dbReference type="InterPro" id="IPR050645">
    <property type="entry name" value="Histidine_acid_phosphatase"/>
</dbReference>
<keyword evidence="8" id="KW-0812">Transmembrane</keyword>
<dbReference type="STRING" id="6573.A0A210R3A2"/>
<protein>
    <recommendedName>
        <fullName evidence="3">acid phosphatase</fullName>
        <ecNumber evidence="3">3.1.3.2</ecNumber>
    </recommendedName>
</protein>
<keyword evidence="8" id="KW-1133">Transmembrane helix</keyword>
<dbReference type="InterPro" id="IPR000560">
    <property type="entry name" value="His_Pase_clade-2"/>
</dbReference>
<comment type="caution">
    <text evidence="9">The sequence shown here is derived from an EMBL/GenBank/DDBJ whole genome shotgun (WGS) entry which is preliminary data.</text>
</comment>
<gene>
    <name evidence="9" type="ORF">KP79_PYT19538</name>
</gene>
<dbReference type="PROSITE" id="PS00616">
    <property type="entry name" value="HIS_ACID_PHOSPHAT_1"/>
    <property type="match status" value="1"/>
</dbReference>
<dbReference type="CDD" id="cd07061">
    <property type="entry name" value="HP_HAP_like"/>
    <property type="match status" value="1"/>
</dbReference>
<dbReference type="Pfam" id="PF00328">
    <property type="entry name" value="His_Phos_2"/>
    <property type="match status" value="1"/>
</dbReference>
<proteinExistence type="inferred from homology"/>
<evidence type="ECO:0000256" key="1">
    <source>
        <dbReference type="ARBA" id="ARBA00000032"/>
    </source>
</evidence>
<comment type="catalytic activity">
    <reaction evidence="1">
        <text>a phosphate monoester + H2O = an alcohol + phosphate</text>
        <dbReference type="Rhea" id="RHEA:15017"/>
        <dbReference type="ChEBI" id="CHEBI:15377"/>
        <dbReference type="ChEBI" id="CHEBI:30879"/>
        <dbReference type="ChEBI" id="CHEBI:43474"/>
        <dbReference type="ChEBI" id="CHEBI:67140"/>
        <dbReference type="EC" id="3.1.3.2"/>
    </reaction>
</comment>
<evidence type="ECO:0000256" key="8">
    <source>
        <dbReference type="SAM" id="Phobius"/>
    </source>
</evidence>
<dbReference type="OrthoDB" id="258392at2759"/>